<reference evidence="3 4" key="1">
    <citation type="submission" date="2020-02" db="EMBL/GenBank/DDBJ databases">
        <title>complete genome sequence of Rhodobacteraceae bacterium.</title>
        <authorList>
            <person name="Park J."/>
            <person name="Kim Y.-S."/>
            <person name="Kim K.-H."/>
        </authorList>
    </citation>
    <scope>NUCLEOTIDE SEQUENCE [LARGE SCALE GENOMIC DNA]</scope>
    <source>
        <strain evidence="3 4">RR4-56</strain>
    </source>
</reference>
<organism evidence="3 4">
    <name type="scientific">Pikeienuella piscinae</name>
    <dbReference type="NCBI Taxonomy" id="2748098"/>
    <lineage>
        <taxon>Bacteria</taxon>
        <taxon>Pseudomonadati</taxon>
        <taxon>Pseudomonadota</taxon>
        <taxon>Alphaproteobacteria</taxon>
        <taxon>Rhodobacterales</taxon>
        <taxon>Paracoccaceae</taxon>
        <taxon>Pikeienuella</taxon>
    </lineage>
</organism>
<evidence type="ECO:0000313" key="4">
    <source>
        <dbReference type="Proteomes" id="UP000503336"/>
    </source>
</evidence>
<protein>
    <submittedName>
        <fullName evidence="3">Zn-ribbon domain-containing OB-fold protein</fullName>
    </submittedName>
</protein>
<proteinExistence type="predicted"/>
<dbReference type="RefSeq" id="WP_165100354.1">
    <property type="nucleotide sequence ID" value="NZ_CP049056.1"/>
</dbReference>
<sequence>MNEFSKPIPVADADSATYWEGCREGRLLIQRCSECETLRFPPNRICAACHSDKVKWVEASGKGRVYSWIVVNHPVPREVYGDDVPYAVALIELEEGVRMVSNVIGCDPHAIAADMSVEVVFESGGEGVVLPKFQPMAG</sequence>
<accession>A0A7L5BY90</accession>
<dbReference type="InterPro" id="IPR022002">
    <property type="entry name" value="ChsH2_Znr"/>
</dbReference>
<feature type="domain" description="ChsH2 rubredoxin-like zinc ribbon" evidence="2">
    <location>
        <begin position="19"/>
        <end position="54"/>
    </location>
</feature>
<dbReference type="Pfam" id="PF01796">
    <property type="entry name" value="OB_ChsH2_C"/>
    <property type="match status" value="1"/>
</dbReference>
<dbReference type="InterPro" id="IPR002878">
    <property type="entry name" value="ChsH2_C"/>
</dbReference>
<dbReference type="PANTHER" id="PTHR34075:SF5">
    <property type="entry name" value="BLR3430 PROTEIN"/>
    <property type="match status" value="1"/>
</dbReference>
<feature type="domain" description="ChsH2 C-terminal OB-fold" evidence="1">
    <location>
        <begin position="56"/>
        <end position="122"/>
    </location>
</feature>
<dbReference type="PANTHER" id="PTHR34075">
    <property type="entry name" value="BLR3430 PROTEIN"/>
    <property type="match status" value="1"/>
</dbReference>
<dbReference type="KEGG" id="hdh:G5B40_15495"/>
<dbReference type="Pfam" id="PF12172">
    <property type="entry name" value="zf-ChsH2"/>
    <property type="match status" value="1"/>
</dbReference>
<name>A0A7L5BY90_9RHOB</name>
<dbReference type="Proteomes" id="UP000503336">
    <property type="component" value="Chromosome"/>
</dbReference>
<dbReference type="SUPFAM" id="SSF50249">
    <property type="entry name" value="Nucleic acid-binding proteins"/>
    <property type="match status" value="1"/>
</dbReference>
<dbReference type="AlphaFoldDB" id="A0A7L5BY90"/>
<evidence type="ECO:0000259" key="1">
    <source>
        <dbReference type="Pfam" id="PF01796"/>
    </source>
</evidence>
<gene>
    <name evidence="3" type="ORF">G5B40_15495</name>
</gene>
<dbReference type="InterPro" id="IPR052513">
    <property type="entry name" value="Thioester_dehydratase-like"/>
</dbReference>
<keyword evidence="4" id="KW-1185">Reference proteome</keyword>
<dbReference type="InterPro" id="IPR012340">
    <property type="entry name" value="NA-bd_OB-fold"/>
</dbReference>
<evidence type="ECO:0000313" key="3">
    <source>
        <dbReference type="EMBL" id="QIE56712.1"/>
    </source>
</evidence>
<evidence type="ECO:0000259" key="2">
    <source>
        <dbReference type="Pfam" id="PF12172"/>
    </source>
</evidence>
<dbReference type="EMBL" id="CP049056">
    <property type="protein sequence ID" value="QIE56712.1"/>
    <property type="molecule type" value="Genomic_DNA"/>
</dbReference>
<dbReference type="Gene3D" id="6.10.30.10">
    <property type="match status" value="1"/>
</dbReference>